<organism evidence="2 3">
    <name type="scientific">Asanoa siamensis</name>
    <dbReference type="NCBI Taxonomy" id="926357"/>
    <lineage>
        <taxon>Bacteria</taxon>
        <taxon>Bacillati</taxon>
        <taxon>Actinomycetota</taxon>
        <taxon>Actinomycetes</taxon>
        <taxon>Micromonosporales</taxon>
        <taxon>Micromonosporaceae</taxon>
        <taxon>Asanoa</taxon>
    </lineage>
</organism>
<accession>A0ABQ4CMT3</accession>
<evidence type="ECO:0000259" key="1">
    <source>
        <dbReference type="Pfam" id="PF12680"/>
    </source>
</evidence>
<dbReference type="Proteomes" id="UP000604117">
    <property type="component" value="Unassembled WGS sequence"/>
</dbReference>
<dbReference type="SUPFAM" id="SSF54427">
    <property type="entry name" value="NTF2-like"/>
    <property type="match status" value="1"/>
</dbReference>
<evidence type="ECO:0000313" key="2">
    <source>
        <dbReference type="EMBL" id="GIF72603.1"/>
    </source>
</evidence>
<proteinExistence type="predicted"/>
<dbReference type="EMBL" id="BONE01000013">
    <property type="protein sequence ID" value="GIF72603.1"/>
    <property type="molecule type" value="Genomic_DNA"/>
</dbReference>
<sequence>MTTPQEIFQRYIHAGAMTRDPDALAALFTADGVYEAPFARDGDAVPRRLAGREAIRAGMAAAYLRLPAPADDPVDPTRTSFTLHATAEPDVFIAEIDTAFVSGATMSLVQIFRVRDGLISHLRDYFAPLG</sequence>
<dbReference type="Pfam" id="PF12680">
    <property type="entry name" value="SnoaL_2"/>
    <property type="match status" value="1"/>
</dbReference>
<dbReference type="InterPro" id="IPR032710">
    <property type="entry name" value="NTF2-like_dom_sf"/>
</dbReference>
<dbReference type="Gene3D" id="3.10.450.50">
    <property type="match status" value="1"/>
</dbReference>
<dbReference type="RefSeq" id="WP_203712174.1">
    <property type="nucleotide sequence ID" value="NZ_BONE01000013.1"/>
</dbReference>
<comment type="caution">
    <text evidence="2">The sequence shown here is derived from an EMBL/GenBank/DDBJ whole genome shotgun (WGS) entry which is preliminary data.</text>
</comment>
<dbReference type="InterPro" id="IPR037401">
    <property type="entry name" value="SnoaL-like"/>
</dbReference>
<gene>
    <name evidence="2" type="ORF">Asi02nite_21210</name>
</gene>
<reference evidence="2 3" key="1">
    <citation type="submission" date="2021-01" db="EMBL/GenBank/DDBJ databases">
        <title>Whole genome shotgun sequence of Asanoa siamensis NBRC 107932.</title>
        <authorList>
            <person name="Komaki H."/>
            <person name="Tamura T."/>
        </authorList>
    </citation>
    <scope>NUCLEOTIDE SEQUENCE [LARGE SCALE GENOMIC DNA]</scope>
    <source>
        <strain evidence="2 3">NBRC 107932</strain>
    </source>
</reference>
<name>A0ABQ4CMT3_9ACTN</name>
<protein>
    <recommendedName>
        <fullName evidence="1">SnoaL-like domain-containing protein</fullName>
    </recommendedName>
</protein>
<keyword evidence="3" id="KW-1185">Reference proteome</keyword>
<evidence type="ECO:0000313" key="3">
    <source>
        <dbReference type="Proteomes" id="UP000604117"/>
    </source>
</evidence>
<feature type="domain" description="SnoaL-like" evidence="1">
    <location>
        <begin position="9"/>
        <end position="120"/>
    </location>
</feature>